<evidence type="ECO:0000256" key="1">
    <source>
        <dbReference type="ARBA" id="ARBA00004219"/>
    </source>
</evidence>
<feature type="domain" description="Putative cytidine deaminase C-terminal" evidence="7">
    <location>
        <begin position="541"/>
        <end position="675"/>
    </location>
</feature>
<comment type="subcellular location">
    <subcellularLocation>
        <location evidence="1">Target cell</location>
        <location evidence="1">Target cell cytoplasm</location>
    </subcellularLocation>
</comment>
<keyword evidence="9" id="KW-1185">Reference proteome</keyword>
<dbReference type="EMBL" id="CP091508">
    <property type="protein sequence ID" value="UOO80749.1"/>
    <property type="molecule type" value="Genomic_DNA"/>
</dbReference>
<feature type="domain" description="VENN motif-containing" evidence="6">
    <location>
        <begin position="314"/>
        <end position="363"/>
    </location>
</feature>
<name>A0ABY4DNX2_9NEIS</name>
<evidence type="ECO:0000256" key="2">
    <source>
        <dbReference type="ARBA" id="ARBA00022656"/>
    </source>
</evidence>
<proteinExistence type="predicted"/>
<feature type="region of interest" description="Disordered" evidence="5">
    <location>
        <begin position="66"/>
        <end position="94"/>
    </location>
</feature>
<evidence type="ECO:0000256" key="5">
    <source>
        <dbReference type="SAM" id="MobiDB-lite"/>
    </source>
</evidence>
<reference evidence="8 9" key="1">
    <citation type="journal article" date="2022" name="Res Sq">
        <title>Evolution of multicellular longitudinally dividing oral cavity symbionts (Neisseriaceae).</title>
        <authorList>
            <person name="Nyongesa S."/>
            <person name="Weber P."/>
            <person name="Bernet E."/>
            <person name="Pullido F."/>
            <person name="Nieckarz M."/>
            <person name="Delaby M."/>
            <person name="Nieves C."/>
            <person name="Viehboeck T."/>
            <person name="Krause N."/>
            <person name="Rivera-Millot A."/>
            <person name="Nakamura A."/>
            <person name="Vischer N."/>
            <person name="VanNieuwenhze M."/>
            <person name="Brun Y."/>
            <person name="Cava F."/>
            <person name="Bulgheresi S."/>
            <person name="Veyrier F."/>
        </authorList>
    </citation>
    <scope>NUCLEOTIDE SEQUENCE [LARGE SCALE GENOMIC DNA]</scope>
    <source>
        <strain evidence="8 9">CCUG 63373m</strain>
    </source>
</reference>
<dbReference type="InterPro" id="IPR006914">
    <property type="entry name" value="VENN_dom"/>
</dbReference>
<evidence type="ECO:0000256" key="3">
    <source>
        <dbReference type="ARBA" id="ARBA00022913"/>
    </source>
</evidence>
<evidence type="ECO:0000256" key="4">
    <source>
        <dbReference type="ARBA" id="ARBA00023026"/>
    </source>
</evidence>
<evidence type="ECO:0000313" key="8">
    <source>
        <dbReference type="EMBL" id="UOO80749.1"/>
    </source>
</evidence>
<evidence type="ECO:0000313" key="9">
    <source>
        <dbReference type="Proteomes" id="UP000829817"/>
    </source>
</evidence>
<evidence type="ECO:0000259" key="7">
    <source>
        <dbReference type="Pfam" id="PF24241"/>
    </source>
</evidence>
<dbReference type="Pfam" id="PF24241">
    <property type="entry name" value="Deam_C"/>
    <property type="match status" value="1"/>
</dbReference>
<dbReference type="InterPro" id="IPR057580">
    <property type="entry name" value="Deam_C"/>
</dbReference>
<dbReference type="RefSeq" id="WP_244783820.1">
    <property type="nucleotide sequence ID" value="NZ_CP091508.1"/>
</dbReference>
<keyword evidence="3" id="KW-1266">Target cell cytoplasm</keyword>
<keyword evidence="2" id="KW-0800">Toxin</keyword>
<protein>
    <submittedName>
        <fullName evidence="8">VENN motif pre-toxin domain-containing protein</fullName>
    </submittedName>
</protein>
<dbReference type="Pfam" id="PF04829">
    <property type="entry name" value="PT-VENN"/>
    <property type="match status" value="1"/>
</dbReference>
<dbReference type="Proteomes" id="UP000829817">
    <property type="component" value="Chromosome"/>
</dbReference>
<evidence type="ECO:0000259" key="6">
    <source>
        <dbReference type="Pfam" id="PF04829"/>
    </source>
</evidence>
<accession>A0ABY4DNX2</accession>
<sequence>MQLKGGAIASTAAKENNGLTANALTFEDIQNHSSYKATNVGLSGGYGGGLSSSEAFQQSPLGQASAVAGQSISQGPGYSPTLPQYDSGSDSSMTRATLSAGRLNIGGQETTTQALGINSDTETAHQKLAALPDIQQILHNQQAAASATADITSAVRTFSGNMAAEAQKAQQQAYEQLQTAIKNNDAAQIEAAVQQYNQAQQSAKDWGIGGSKARALNAVSTVVTGALGGQNGLQTAANTLSPYAAETIGQTFGQNGSNPNETAQLLSHALLAGIVAAGNGGDFGAGAAAGAGAEATAKVITEVLAGKEAANHPNLLSEEQKTTIRDLSAAVGAFVGGIGGDSGLNAQIGGVVAQNAVENNWLHSQTAKQKGWLSKTEIALLDRLTKQSGAHSIEYFIQEEQKIRQSNMSHAIKEKALANLKREYEADSRKMEAAAAKLPKGSEERGLLYTIASKMQGIVSVLPSYDRSEFLRAEQRDWLPTSNLVIHNGDTGFVKVQQQWAVEDGKTLEEARFQTEMTAGGKMANIRSSKPQSILPIRNDQPVQVSAKGSIGKDYFYDVNQTAKINSPRTHTLIADRVNAKIAKDGKNRPNNTLADSHAEIGVIQQAYNAGKTKNASMSMEVIGKDVCSYCKGDIAVAAEIAGLKTLTIKAIDNLTGKTKSYYWQPGMKSIKEKK</sequence>
<organism evidence="8 9">
    <name type="scientific">Uruburuella testudinis</name>
    <dbReference type="NCBI Taxonomy" id="1282863"/>
    <lineage>
        <taxon>Bacteria</taxon>
        <taxon>Pseudomonadati</taxon>
        <taxon>Pseudomonadota</taxon>
        <taxon>Betaproteobacteria</taxon>
        <taxon>Neisseriales</taxon>
        <taxon>Neisseriaceae</taxon>
        <taxon>Uruburuella</taxon>
    </lineage>
</organism>
<keyword evidence="4" id="KW-0843">Virulence</keyword>
<gene>
    <name evidence="8" type="ORF">LVJ83_07060</name>
</gene>